<dbReference type="EMBL" id="AENY02000003">
    <property type="protein sequence ID" value="EKP94317.1"/>
    <property type="molecule type" value="Genomic_DNA"/>
</dbReference>
<dbReference type="AlphaFoldDB" id="K6PN47"/>
<reference evidence="3" key="2">
    <citation type="submission" date="2012-10" db="EMBL/GenBank/DDBJ databases">
        <title>Improved high-quality draft of Thermaerobacter subterraneus C21, DSM 13965.</title>
        <authorList>
            <consortium name="DOE Joint Genome Institute"/>
            <person name="Eisen J."/>
            <person name="Huntemann M."/>
            <person name="Wei C.-L."/>
            <person name="Han J."/>
            <person name="Detter J.C."/>
            <person name="Han C."/>
            <person name="Tapia R."/>
            <person name="Chen A."/>
            <person name="Kyrpides N."/>
            <person name="Mavromatis K."/>
            <person name="Markowitz V."/>
            <person name="Szeto E."/>
            <person name="Ivanova N."/>
            <person name="Mikhailova N."/>
            <person name="Ovchinnikova G."/>
            <person name="Pagani I."/>
            <person name="Pati A."/>
            <person name="Goodwin L."/>
            <person name="Nordberg H.P."/>
            <person name="Cantor M.N."/>
            <person name="Hua S.X."/>
            <person name="Woyke T."/>
            <person name="Eisen J."/>
            <person name="Klenk H.-P."/>
        </authorList>
    </citation>
    <scope>NUCLEOTIDE SEQUENCE [LARGE SCALE GENOMIC DNA]</scope>
    <source>
        <strain evidence="3">DSM 13965</strain>
    </source>
</reference>
<dbReference type="OrthoDB" id="2084906at2"/>
<feature type="transmembrane region" description="Helical" evidence="2">
    <location>
        <begin position="244"/>
        <end position="270"/>
    </location>
</feature>
<sequence>MTSPDVAARRKGERREPPAANRPAPAGEERPAAPNPSAAAPAGAPDHDPAAGSDDPRLAGATAAPQGAAQAWEMLWQEAAEGARREGDDPLSPAEVKALWADFAALRAEPGPVPQDLVPRVTRALLATAGGQEEPEPVAALPAGPVPARAGGGPLDRDTLIPAGTVRPRMVQLLRLLAAEARCFPLPFLALQLLLMAGGLLLHLVAVETARGLMPDWTPALRAAGDGAGALGPASRPVLDGWRLILLSADSLALVAPWLGTLVALAAVWPRRQRLWADLETLSPFPAASRLLARAGVAGLLATLFILVAGWIQPAAVQAFMGLPPGGPAPDTVPAWPATGAVAGSAAGTLGGTLVVILARLAPLWLAAAWALWWHMRAGTLGAMLASAGLWTAVTLGGHWLGPWNPLAAGPLPAVAVQAAMLLAAALLGRGLAKQAGAGEVAV</sequence>
<dbReference type="Proteomes" id="UP000005710">
    <property type="component" value="Unassembled WGS sequence"/>
</dbReference>
<feature type="compositionally biased region" description="Low complexity" evidence="1">
    <location>
        <begin position="59"/>
        <end position="69"/>
    </location>
</feature>
<name>K6PN47_9FIRM</name>
<proteinExistence type="predicted"/>
<feature type="transmembrane region" description="Helical" evidence="2">
    <location>
        <begin position="291"/>
        <end position="312"/>
    </location>
</feature>
<accession>K6PN47</accession>
<keyword evidence="4" id="KW-1185">Reference proteome</keyword>
<evidence type="ECO:0000313" key="3">
    <source>
        <dbReference type="EMBL" id="EKP94317.1"/>
    </source>
</evidence>
<keyword evidence="2" id="KW-0472">Membrane</keyword>
<feature type="transmembrane region" description="Helical" evidence="2">
    <location>
        <begin position="354"/>
        <end position="374"/>
    </location>
</feature>
<comment type="caution">
    <text evidence="3">The sequence shown here is derived from an EMBL/GenBank/DDBJ whole genome shotgun (WGS) entry which is preliminary data.</text>
</comment>
<dbReference type="HOGENOM" id="CLU_655416_0_0_9"/>
<feature type="transmembrane region" description="Helical" evidence="2">
    <location>
        <begin position="381"/>
        <end position="401"/>
    </location>
</feature>
<reference evidence="3" key="1">
    <citation type="submission" date="2010-10" db="EMBL/GenBank/DDBJ databases">
        <authorList>
            <consortium name="US DOE Joint Genome Institute (JGI-PGF)"/>
            <person name="Lucas S."/>
            <person name="Copeland A."/>
            <person name="Lapidus A."/>
            <person name="Bruce D."/>
            <person name="Goodwin L."/>
            <person name="Pitluck S."/>
            <person name="Kyrpides N."/>
            <person name="Mavromatis K."/>
            <person name="Detter J.C."/>
            <person name="Han C."/>
            <person name="Land M."/>
            <person name="Hauser L."/>
            <person name="Markowitz V."/>
            <person name="Cheng J.-F."/>
            <person name="Hugenholtz P."/>
            <person name="Woyke T."/>
            <person name="Wu D."/>
            <person name="Pukall R."/>
            <person name="Wahrenburg C."/>
            <person name="Brambilla E."/>
            <person name="Klenk H.-P."/>
            <person name="Eisen J.A."/>
        </authorList>
    </citation>
    <scope>NUCLEOTIDE SEQUENCE [LARGE SCALE GENOMIC DNA]</scope>
    <source>
        <strain evidence="3">DSM 13965</strain>
    </source>
</reference>
<feature type="compositionally biased region" description="Basic and acidic residues" evidence="1">
    <location>
        <begin position="7"/>
        <end position="17"/>
    </location>
</feature>
<evidence type="ECO:0000313" key="4">
    <source>
        <dbReference type="Proteomes" id="UP000005710"/>
    </source>
</evidence>
<keyword evidence="2" id="KW-1133">Transmembrane helix</keyword>
<feature type="transmembrane region" description="Helical" evidence="2">
    <location>
        <begin position="407"/>
        <end position="428"/>
    </location>
</feature>
<feature type="compositionally biased region" description="Low complexity" evidence="1">
    <location>
        <begin position="35"/>
        <end position="44"/>
    </location>
</feature>
<keyword evidence="2" id="KW-0812">Transmembrane</keyword>
<organism evidence="3 4">
    <name type="scientific">Thermaerobacter subterraneus DSM 13965</name>
    <dbReference type="NCBI Taxonomy" id="867903"/>
    <lineage>
        <taxon>Bacteria</taxon>
        <taxon>Bacillati</taxon>
        <taxon>Bacillota</taxon>
        <taxon>Clostridia</taxon>
        <taxon>Eubacteriales</taxon>
        <taxon>Clostridiales Family XVII. Incertae Sedis</taxon>
        <taxon>Thermaerobacter</taxon>
    </lineage>
</organism>
<feature type="transmembrane region" description="Helical" evidence="2">
    <location>
        <begin position="184"/>
        <end position="206"/>
    </location>
</feature>
<dbReference type="RefSeq" id="WP_006904331.1">
    <property type="nucleotide sequence ID" value="NZ_JH976535.1"/>
</dbReference>
<feature type="compositionally biased region" description="Basic and acidic residues" evidence="1">
    <location>
        <begin position="45"/>
        <end position="57"/>
    </location>
</feature>
<evidence type="ECO:0000256" key="1">
    <source>
        <dbReference type="SAM" id="MobiDB-lite"/>
    </source>
</evidence>
<feature type="region of interest" description="Disordered" evidence="1">
    <location>
        <begin position="1"/>
        <end position="69"/>
    </location>
</feature>
<dbReference type="STRING" id="867903.ThesuDRAFT_02050"/>
<protein>
    <submittedName>
        <fullName evidence="3">Uncharacterized protein</fullName>
    </submittedName>
</protein>
<gene>
    <name evidence="3" type="ORF">ThesuDRAFT_02050</name>
</gene>
<evidence type="ECO:0000256" key="2">
    <source>
        <dbReference type="SAM" id="Phobius"/>
    </source>
</evidence>